<evidence type="ECO:0000256" key="2">
    <source>
        <dbReference type="ARBA" id="ARBA00022448"/>
    </source>
</evidence>
<dbReference type="InterPro" id="IPR000515">
    <property type="entry name" value="MetI-like"/>
</dbReference>
<keyword evidence="6 7" id="KW-0472">Membrane</keyword>
<evidence type="ECO:0000313" key="10">
    <source>
        <dbReference type="EMBL" id="SNQ51942.1"/>
    </source>
</evidence>
<dbReference type="RefSeq" id="WP_207770595.1">
    <property type="nucleotide sequence ID" value="NZ_FZMO01000555.1"/>
</dbReference>
<dbReference type="Pfam" id="PF00528">
    <property type="entry name" value="BPD_transp_1"/>
    <property type="match status" value="1"/>
</dbReference>
<protein>
    <submittedName>
        <fullName evidence="10">ABC transporter permease</fullName>
    </submittedName>
</protein>
<comment type="subcellular location">
    <subcellularLocation>
        <location evidence="1 7">Cell membrane</location>
        <topology evidence="1 7">Multi-pass membrane protein</topology>
    </subcellularLocation>
</comment>
<evidence type="ECO:0000256" key="4">
    <source>
        <dbReference type="ARBA" id="ARBA00022692"/>
    </source>
</evidence>
<keyword evidence="11" id="KW-1185">Reference proteome</keyword>
<evidence type="ECO:0000256" key="7">
    <source>
        <dbReference type="RuleBase" id="RU363032"/>
    </source>
</evidence>
<feature type="transmembrane region" description="Helical" evidence="7">
    <location>
        <begin position="318"/>
        <end position="338"/>
    </location>
</feature>
<dbReference type="InterPro" id="IPR035906">
    <property type="entry name" value="MetI-like_sf"/>
</dbReference>
<dbReference type="Gene3D" id="1.10.3720.10">
    <property type="entry name" value="MetI-like"/>
    <property type="match status" value="1"/>
</dbReference>
<dbReference type="SUPFAM" id="SSF161098">
    <property type="entry name" value="MetI-like"/>
    <property type="match status" value="1"/>
</dbReference>
<evidence type="ECO:0000313" key="11">
    <source>
        <dbReference type="Proteomes" id="UP000234331"/>
    </source>
</evidence>
<keyword evidence="2 7" id="KW-0813">Transport</keyword>
<evidence type="ECO:0000256" key="5">
    <source>
        <dbReference type="ARBA" id="ARBA00022989"/>
    </source>
</evidence>
<feature type="region of interest" description="Disordered" evidence="8">
    <location>
        <begin position="17"/>
        <end position="60"/>
    </location>
</feature>
<organism evidence="10 11">
    <name type="scientific">Frankia canadensis</name>
    <dbReference type="NCBI Taxonomy" id="1836972"/>
    <lineage>
        <taxon>Bacteria</taxon>
        <taxon>Bacillati</taxon>
        <taxon>Actinomycetota</taxon>
        <taxon>Actinomycetes</taxon>
        <taxon>Frankiales</taxon>
        <taxon>Frankiaceae</taxon>
        <taxon>Frankia</taxon>
    </lineage>
</organism>
<dbReference type="GO" id="GO:0055085">
    <property type="term" value="P:transmembrane transport"/>
    <property type="evidence" value="ECO:0007669"/>
    <property type="project" value="InterPro"/>
</dbReference>
<dbReference type="PANTHER" id="PTHR43386:SF25">
    <property type="entry name" value="PEPTIDE ABC TRANSPORTER PERMEASE PROTEIN"/>
    <property type="match status" value="1"/>
</dbReference>
<dbReference type="AlphaFoldDB" id="A0A2I2L200"/>
<dbReference type="InterPro" id="IPR050366">
    <property type="entry name" value="BP-dependent_transpt_permease"/>
</dbReference>
<dbReference type="GO" id="GO:0005886">
    <property type="term" value="C:plasma membrane"/>
    <property type="evidence" value="ECO:0007669"/>
    <property type="project" value="UniProtKB-SubCell"/>
</dbReference>
<keyword evidence="5 7" id="KW-1133">Transmembrane helix</keyword>
<evidence type="ECO:0000256" key="1">
    <source>
        <dbReference type="ARBA" id="ARBA00004651"/>
    </source>
</evidence>
<evidence type="ECO:0000259" key="9">
    <source>
        <dbReference type="PROSITE" id="PS50928"/>
    </source>
</evidence>
<keyword evidence="3" id="KW-1003">Cell membrane</keyword>
<feature type="transmembrane region" description="Helical" evidence="7">
    <location>
        <begin position="89"/>
        <end position="109"/>
    </location>
</feature>
<keyword evidence="4 7" id="KW-0812">Transmembrane</keyword>
<feature type="domain" description="ABC transmembrane type-1" evidence="9">
    <location>
        <begin position="149"/>
        <end position="338"/>
    </location>
</feature>
<sequence>MPDNLASADLMAPDLLDPPAGRAAGASGDAPAAGDVTEAGEAAAHGPSSAPGGESEAGEPWADGRWAAWRRRWHGAAATLTPLLRRPGFVLAVLFVAFVILSGLVPSWFSSYSPSATSPTDKLRGPSTSHLFGTDELGRDLFSRILHGSTLTIKATSGAVLIAVVAGLAIGVIAGFFGGWVDVLLMRIVDVLLAIPILLMALTIVTALGFGLLPMAIAVSVGITPGFARTTRAEVLRVREQAYVEAARTGGASWSRVMLRHVLPNSWGPVAVLTVLDFGAAVLLISALSFLGFGTPPPAAEWGTLISNGRNYLVTSPWLSLLPGLFVGLVVFSLNHIARTLEEAQR</sequence>
<gene>
    <name evidence="10" type="ORF">FRACA_870017</name>
</gene>
<dbReference type="EMBL" id="FZMO01000555">
    <property type="protein sequence ID" value="SNQ51942.1"/>
    <property type="molecule type" value="Genomic_DNA"/>
</dbReference>
<comment type="similarity">
    <text evidence="7">Belongs to the binding-protein-dependent transport system permease family.</text>
</comment>
<feature type="transmembrane region" description="Helical" evidence="7">
    <location>
        <begin position="193"/>
        <end position="223"/>
    </location>
</feature>
<dbReference type="PROSITE" id="PS50928">
    <property type="entry name" value="ABC_TM1"/>
    <property type="match status" value="1"/>
</dbReference>
<dbReference type="PANTHER" id="PTHR43386">
    <property type="entry name" value="OLIGOPEPTIDE TRANSPORT SYSTEM PERMEASE PROTEIN APPC"/>
    <property type="match status" value="1"/>
</dbReference>
<evidence type="ECO:0000256" key="8">
    <source>
        <dbReference type="SAM" id="MobiDB-lite"/>
    </source>
</evidence>
<name>A0A2I2L200_9ACTN</name>
<proteinExistence type="inferred from homology"/>
<evidence type="ECO:0000256" key="3">
    <source>
        <dbReference type="ARBA" id="ARBA00022475"/>
    </source>
</evidence>
<evidence type="ECO:0000256" key="6">
    <source>
        <dbReference type="ARBA" id="ARBA00023136"/>
    </source>
</evidence>
<dbReference type="Proteomes" id="UP000234331">
    <property type="component" value="Unassembled WGS sequence"/>
</dbReference>
<dbReference type="CDD" id="cd06261">
    <property type="entry name" value="TM_PBP2"/>
    <property type="match status" value="1"/>
</dbReference>
<accession>A0A2I2L200</accession>
<feature type="transmembrane region" description="Helical" evidence="7">
    <location>
        <begin position="159"/>
        <end position="181"/>
    </location>
</feature>
<reference evidence="10 11" key="1">
    <citation type="submission" date="2017-06" db="EMBL/GenBank/DDBJ databases">
        <authorList>
            <person name="Kim H.J."/>
            <person name="Triplett B.A."/>
        </authorList>
    </citation>
    <scope>NUCLEOTIDE SEQUENCE [LARGE SCALE GENOMIC DNA]</scope>
    <source>
        <strain evidence="10">FRACA_ARgP5</strain>
    </source>
</reference>
<feature type="transmembrane region" description="Helical" evidence="7">
    <location>
        <begin position="270"/>
        <end position="293"/>
    </location>
</feature>